<gene>
    <name evidence="1" type="ORF">I79_009912</name>
</gene>
<dbReference type="Proteomes" id="UP000001075">
    <property type="component" value="Unassembled WGS sequence"/>
</dbReference>
<accession>G3HH17</accession>
<evidence type="ECO:0000313" key="2">
    <source>
        <dbReference type="Proteomes" id="UP000001075"/>
    </source>
</evidence>
<dbReference type="InParanoid" id="G3HH17"/>
<reference evidence="2" key="1">
    <citation type="journal article" date="2011" name="Nat. Biotechnol.">
        <title>The genomic sequence of the Chinese hamster ovary (CHO)-K1 cell line.</title>
        <authorList>
            <person name="Xu X."/>
            <person name="Nagarajan H."/>
            <person name="Lewis N.E."/>
            <person name="Pan S."/>
            <person name="Cai Z."/>
            <person name="Liu X."/>
            <person name="Chen W."/>
            <person name="Xie M."/>
            <person name="Wang W."/>
            <person name="Hammond S."/>
            <person name="Andersen M.R."/>
            <person name="Neff N."/>
            <person name="Passarelli B."/>
            <person name="Koh W."/>
            <person name="Fan H.C."/>
            <person name="Wang J."/>
            <person name="Gui Y."/>
            <person name="Lee K.H."/>
            <person name="Betenbaugh M.J."/>
            <person name="Quake S.R."/>
            <person name="Famili I."/>
            <person name="Palsson B.O."/>
            <person name="Wang J."/>
        </authorList>
    </citation>
    <scope>NUCLEOTIDE SEQUENCE [LARGE SCALE GENOMIC DNA]</scope>
    <source>
        <strain evidence="2">CHO K1 cell line</strain>
    </source>
</reference>
<name>G3HH17_CRIGR</name>
<organism evidence="1 2">
    <name type="scientific">Cricetulus griseus</name>
    <name type="common">Chinese hamster</name>
    <name type="synonym">Cricetulus barabensis griseus</name>
    <dbReference type="NCBI Taxonomy" id="10029"/>
    <lineage>
        <taxon>Eukaryota</taxon>
        <taxon>Metazoa</taxon>
        <taxon>Chordata</taxon>
        <taxon>Craniata</taxon>
        <taxon>Vertebrata</taxon>
        <taxon>Euteleostomi</taxon>
        <taxon>Mammalia</taxon>
        <taxon>Eutheria</taxon>
        <taxon>Euarchontoglires</taxon>
        <taxon>Glires</taxon>
        <taxon>Rodentia</taxon>
        <taxon>Myomorpha</taxon>
        <taxon>Muroidea</taxon>
        <taxon>Cricetidae</taxon>
        <taxon>Cricetinae</taxon>
        <taxon>Cricetulus</taxon>
    </lineage>
</organism>
<protein>
    <submittedName>
        <fullName evidence="1">Uncharacterized protein</fullName>
    </submittedName>
</protein>
<dbReference type="EMBL" id="JH000365">
    <property type="protein sequence ID" value="EGW00570.1"/>
    <property type="molecule type" value="Genomic_DNA"/>
</dbReference>
<proteinExistence type="predicted"/>
<dbReference type="AlphaFoldDB" id="G3HH17"/>
<sequence>MDREARAQTDSIHFCDPTALAKCLSQDLKSGALSSLRGDTTHAHLLPSFKKKSDVVAKNLSRKLCHLATADSSARKTPGAS</sequence>
<evidence type="ECO:0000313" key="1">
    <source>
        <dbReference type="EMBL" id="EGW00570.1"/>
    </source>
</evidence>